<evidence type="ECO:0000256" key="1">
    <source>
        <dbReference type="SAM" id="MobiDB-lite"/>
    </source>
</evidence>
<name>A0ABD0TK81_LOXSC</name>
<accession>A0ABD0TK81</accession>
<protein>
    <submittedName>
        <fullName evidence="2">Uncharacterized protein</fullName>
    </submittedName>
</protein>
<proteinExistence type="predicted"/>
<evidence type="ECO:0000313" key="3">
    <source>
        <dbReference type="Proteomes" id="UP001549921"/>
    </source>
</evidence>
<sequence>MDDFVESFNDLEQAKEIITQVDEVHQKAGFHLRGWNSNDPELLAMTPSDRRAKQGTTPLGATEKTLGLLWNSDTDHLSFNTSLNQVPEAVKSRERPPTKREALSTVMSIYDPLGLLSCYTITAKINLQQLWRLKTGWDEPLPDDLAADFDTWMAGLQIVKELRIPRSYNGGRDLRRRELHIFCDASEEAYAAAAYWRLTYEKKGEAEVVLVAARAKVAPLKTQTIPRLELQEALIGTRLAKAIKEDHRLRIDDIVYWSDSQTVLHWLRNGSRRYTPFVAHRLAEITEESRPTSWRWVPTRHNIADVATRAGYIPTSEQDPWFLGPQFLRRPKSDWPRPPEKSEDDTTELLHVITQGNENDNAALPDISRFSLYDRLIGATGRVLQFIDRCRGKKVDLNAEHLERATHREDRSRRLPDVSSQKEAAPKPADWRSTDGAPSTLSTAVQPLWA</sequence>
<dbReference type="AlphaFoldDB" id="A0ABD0TK81"/>
<feature type="region of interest" description="Disordered" evidence="1">
    <location>
        <begin position="407"/>
        <end position="450"/>
    </location>
</feature>
<reference evidence="2 3" key="1">
    <citation type="submission" date="2024-06" db="EMBL/GenBank/DDBJ databases">
        <title>A chromosome-level genome assembly of beet webworm, Loxostege sticticalis.</title>
        <authorList>
            <person name="Zhang Y."/>
        </authorList>
    </citation>
    <scope>NUCLEOTIDE SEQUENCE [LARGE SCALE GENOMIC DNA]</scope>
    <source>
        <strain evidence="2">AQ028</strain>
        <tissue evidence="2">Male pupae</tissue>
    </source>
</reference>
<dbReference type="Proteomes" id="UP001549921">
    <property type="component" value="Unassembled WGS sequence"/>
</dbReference>
<dbReference type="Gene3D" id="3.30.420.10">
    <property type="entry name" value="Ribonuclease H-like superfamily/Ribonuclease H"/>
    <property type="match status" value="1"/>
</dbReference>
<feature type="compositionally biased region" description="Basic and acidic residues" evidence="1">
    <location>
        <begin position="407"/>
        <end position="416"/>
    </location>
</feature>
<evidence type="ECO:0000313" key="2">
    <source>
        <dbReference type="EMBL" id="KAL0849731.1"/>
    </source>
</evidence>
<dbReference type="InterPro" id="IPR008042">
    <property type="entry name" value="Retrotrans_Pao"/>
</dbReference>
<dbReference type="PANTHER" id="PTHR47331:SF5">
    <property type="entry name" value="RIBONUCLEASE H"/>
    <property type="match status" value="1"/>
</dbReference>
<comment type="caution">
    <text evidence="2">The sequence shown here is derived from an EMBL/GenBank/DDBJ whole genome shotgun (WGS) entry which is preliminary data.</text>
</comment>
<gene>
    <name evidence="2" type="ORF">ABMA28_011689</name>
</gene>
<organism evidence="2 3">
    <name type="scientific">Loxostege sticticalis</name>
    <name type="common">Beet webworm moth</name>
    <dbReference type="NCBI Taxonomy" id="481309"/>
    <lineage>
        <taxon>Eukaryota</taxon>
        <taxon>Metazoa</taxon>
        <taxon>Ecdysozoa</taxon>
        <taxon>Arthropoda</taxon>
        <taxon>Hexapoda</taxon>
        <taxon>Insecta</taxon>
        <taxon>Pterygota</taxon>
        <taxon>Neoptera</taxon>
        <taxon>Endopterygota</taxon>
        <taxon>Lepidoptera</taxon>
        <taxon>Glossata</taxon>
        <taxon>Ditrysia</taxon>
        <taxon>Pyraloidea</taxon>
        <taxon>Crambidae</taxon>
        <taxon>Pyraustinae</taxon>
        <taxon>Loxostege</taxon>
    </lineage>
</organism>
<dbReference type="Pfam" id="PF05380">
    <property type="entry name" value="Peptidase_A17"/>
    <property type="match status" value="1"/>
</dbReference>
<dbReference type="PANTHER" id="PTHR47331">
    <property type="entry name" value="PHD-TYPE DOMAIN-CONTAINING PROTEIN"/>
    <property type="match status" value="1"/>
</dbReference>
<dbReference type="InterPro" id="IPR036397">
    <property type="entry name" value="RNaseH_sf"/>
</dbReference>
<dbReference type="EMBL" id="JBEDNZ010000003">
    <property type="protein sequence ID" value="KAL0849731.1"/>
    <property type="molecule type" value="Genomic_DNA"/>
</dbReference>
<feature type="compositionally biased region" description="Polar residues" evidence="1">
    <location>
        <begin position="436"/>
        <end position="450"/>
    </location>
</feature>